<feature type="compositionally biased region" description="Low complexity" evidence="1">
    <location>
        <begin position="1"/>
        <end position="25"/>
    </location>
</feature>
<feature type="domain" description="Extensin-like C-terminal" evidence="2">
    <location>
        <begin position="73"/>
        <end position="249"/>
    </location>
</feature>
<dbReference type="eggNOG" id="COG3921">
    <property type="taxonomic scope" value="Bacteria"/>
</dbReference>
<dbReference type="GeneID" id="301819138"/>
<dbReference type="RefSeq" id="WP_015668453.1">
    <property type="nucleotide sequence ID" value="NC_020453.1"/>
</dbReference>
<dbReference type="STRING" id="1245469.S58_53870"/>
<accession>M4ZY44</accession>
<feature type="compositionally biased region" description="Basic and acidic residues" evidence="1">
    <location>
        <begin position="42"/>
        <end position="55"/>
    </location>
</feature>
<gene>
    <name evidence="3" type="ORF">S58_53870</name>
</gene>
<sequence>MAAAPAAAKSHRSAPAASEPASKPADIAAKVPLPQPRPADAPAREAAKGKDDAARGEAVAGAKEDVKAPPPSACRLALTDEVAIAPSIPPIKGPGGCGGEDLVRLEAVVLPDKRRVALTPAATMRCPMATAVANWVRNDVAPLAERLGSAITALDNFDSYQCRGRNNVAGAQLSEHGRANALDVHGFKLADGRMIDLTDRAQPRDLREAVLHAVCTHFSTVLGPDSDWYHEDHIHLDLMERRNNYRICQWDVLDPLPKVAPLMPAARPDDAPPRETAEAGTESSRKTASTPAERNGTSRGGSEETGAGPSTAAESNAPSASEGAERSDAEEPPPAQKPADAARNRRTASKSAPEQQKLGADAAEARSSTGKPSAGGPPAASDKGKTRDAAGRDQRAQTSQGAERTSPSKPASRKRHHGRRSWDPFRGLF</sequence>
<dbReference type="InterPro" id="IPR009683">
    <property type="entry name" value="Extensin-like_C"/>
</dbReference>
<feature type="region of interest" description="Disordered" evidence="1">
    <location>
        <begin position="1"/>
        <end position="71"/>
    </location>
</feature>
<evidence type="ECO:0000259" key="2">
    <source>
        <dbReference type="Pfam" id="PF06904"/>
    </source>
</evidence>
<dbReference type="PATRIC" id="fig|1245469.3.peg.5514"/>
<feature type="compositionally biased region" description="Polar residues" evidence="1">
    <location>
        <begin position="396"/>
        <end position="409"/>
    </location>
</feature>
<reference evidence="3 4" key="1">
    <citation type="journal article" date="2013" name="Appl. Environ. Microbiol.">
        <title>Genome analysis suggests that the soil oligotrophic bacterium Agromonas oligotrophica (Bradyrhizobium oligotrophicum) is a nitrogen-fixing symbiont of Aeschynomene indica.</title>
        <authorList>
            <person name="Okubo T."/>
            <person name="Fukushima S."/>
            <person name="Itakura M."/>
            <person name="Oshima K."/>
            <person name="Longtonglang A."/>
            <person name="Teaumroong N."/>
            <person name="Mitsui H."/>
            <person name="Hattori M."/>
            <person name="Hattori R."/>
            <person name="Hattori T."/>
            <person name="Minamisawa K."/>
        </authorList>
    </citation>
    <scope>NUCLEOTIDE SEQUENCE [LARGE SCALE GENOMIC DNA]</scope>
    <source>
        <strain evidence="3 4">S58</strain>
    </source>
</reference>
<feature type="region of interest" description="Disordered" evidence="1">
    <location>
        <begin position="261"/>
        <end position="429"/>
    </location>
</feature>
<feature type="compositionally biased region" description="Basic and acidic residues" evidence="1">
    <location>
        <begin position="382"/>
        <end position="395"/>
    </location>
</feature>
<dbReference type="KEGG" id="aol:S58_53870"/>
<organism evidence="3 4">
    <name type="scientific">Bradyrhizobium oligotrophicum S58</name>
    <dbReference type="NCBI Taxonomy" id="1245469"/>
    <lineage>
        <taxon>Bacteria</taxon>
        <taxon>Pseudomonadati</taxon>
        <taxon>Pseudomonadota</taxon>
        <taxon>Alphaproteobacteria</taxon>
        <taxon>Hyphomicrobiales</taxon>
        <taxon>Nitrobacteraceae</taxon>
        <taxon>Bradyrhizobium</taxon>
    </lineage>
</organism>
<evidence type="ECO:0000313" key="4">
    <source>
        <dbReference type="Proteomes" id="UP000011841"/>
    </source>
</evidence>
<dbReference type="Proteomes" id="UP000011841">
    <property type="component" value="Chromosome"/>
</dbReference>
<name>M4ZY44_9BRAD</name>
<dbReference type="EMBL" id="AP012603">
    <property type="protein sequence ID" value="BAM91365.1"/>
    <property type="molecule type" value="Genomic_DNA"/>
</dbReference>
<feature type="compositionally biased region" description="Polar residues" evidence="1">
    <location>
        <begin position="286"/>
        <end position="297"/>
    </location>
</feature>
<dbReference type="Pfam" id="PF06904">
    <property type="entry name" value="Extensin-like_C"/>
    <property type="match status" value="1"/>
</dbReference>
<dbReference type="AlphaFoldDB" id="M4ZY44"/>
<feature type="compositionally biased region" description="Basic and acidic residues" evidence="1">
    <location>
        <begin position="267"/>
        <end position="277"/>
    </location>
</feature>
<evidence type="ECO:0000313" key="3">
    <source>
        <dbReference type="EMBL" id="BAM91365.1"/>
    </source>
</evidence>
<keyword evidence="4" id="KW-1185">Reference proteome</keyword>
<protein>
    <recommendedName>
        <fullName evidence="2">Extensin-like C-terminal domain-containing protein</fullName>
    </recommendedName>
</protein>
<proteinExistence type="predicted"/>
<dbReference type="HOGENOM" id="CLU_043272_0_0_5"/>
<evidence type="ECO:0000256" key="1">
    <source>
        <dbReference type="SAM" id="MobiDB-lite"/>
    </source>
</evidence>